<dbReference type="Pfam" id="PF00391">
    <property type="entry name" value="PEP-utilizers"/>
    <property type="match status" value="1"/>
</dbReference>
<dbReference type="PANTHER" id="PTHR43615:SF1">
    <property type="entry name" value="PPDK_N DOMAIN-CONTAINING PROTEIN"/>
    <property type="match status" value="1"/>
</dbReference>
<dbReference type="SUPFAM" id="SSF56059">
    <property type="entry name" value="Glutathione synthetase ATP-binding domain-like"/>
    <property type="match status" value="1"/>
</dbReference>
<dbReference type="Pfam" id="PF01326">
    <property type="entry name" value="PPDK_N"/>
    <property type="match status" value="1"/>
</dbReference>
<feature type="domain" description="Pyruvate phosphate dikinase AMP/ATP-binding" evidence="2">
    <location>
        <begin position="58"/>
        <end position="289"/>
    </location>
</feature>
<dbReference type="SUPFAM" id="SSF52009">
    <property type="entry name" value="Phosphohistidine domain"/>
    <property type="match status" value="1"/>
</dbReference>
<dbReference type="OrthoDB" id="9765468at2"/>
<dbReference type="Gene3D" id="3.30.1490.20">
    <property type="entry name" value="ATP-grasp fold, A domain"/>
    <property type="match status" value="1"/>
</dbReference>
<dbReference type="RefSeq" id="WP_071505697.1">
    <property type="nucleotide sequence ID" value="NZ_MORL01000020.1"/>
</dbReference>
<dbReference type="Gene3D" id="3.50.30.10">
    <property type="entry name" value="Phosphohistidine domain"/>
    <property type="match status" value="1"/>
</dbReference>
<dbReference type="EMBL" id="MORL01000020">
    <property type="protein sequence ID" value="OIN56625.1"/>
    <property type="molecule type" value="Genomic_DNA"/>
</dbReference>
<dbReference type="PANTHER" id="PTHR43615">
    <property type="entry name" value="PHOSPHOENOLPYRUVATE SYNTHASE-RELATED"/>
    <property type="match status" value="1"/>
</dbReference>
<proteinExistence type="predicted"/>
<evidence type="ECO:0000313" key="4">
    <source>
        <dbReference type="Proteomes" id="UP000181790"/>
    </source>
</evidence>
<dbReference type="GO" id="GO:0005524">
    <property type="term" value="F:ATP binding"/>
    <property type="evidence" value="ECO:0007669"/>
    <property type="project" value="InterPro"/>
</dbReference>
<dbReference type="InterPro" id="IPR013815">
    <property type="entry name" value="ATP_grasp_subdomain_1"/>
</dbReference>
<dbReference type="AlphaFoldDB" id="A0A1S2VEC0"/>
<dbReference type="InterPro" id="IPR051549">
    <property type="entry name" value="PEP_Utilizing_Enz"/>
</dbReference>
<dbReference type="Proteomes" id="UP000181790">
    <property type="component" value="Unassembled WGS sequence"/>
</dbReference>
<evidence type="ECO:0000313" key="3">
    <source>
        <dbReference type="EMBL" id="OIN56625.1"/>
    </source>
</evidence>
<keyword evidence="4" id="KW-1185">Reference proteome</keyword>
<dbReference type="InterPro" id="IPR008279">
    <property type="entry name" value="PEP-util_enz_mobile_dom"/>
</dbReference>
<protein>
    <recommendedName>
        <fullName evidence="5">Phosphoenolpyruvate synthase</fullName>
    </recommendedName>
</protein>
<dbReference type="InterPro" id="IPR002192">
    <property type="entry name" value="PPDK_AMP/ATP-bd"/>
</dbReference>
<sequence length="856" mass="95499">MIIYERATPSHYTIGGKAQGLYRLQAIGVPVPPFLVIPAETFAPSLAGLPPDASDRRRETLTTFTLADEDQAAITHILRKWGFPEKPVVVRSSMAGEDGQVHTFAGLMDSFMNLKTPEAVCRAVAACAASGYSERVLAYRRQKGLPADVQPAVIIQQQITPVASGVLFTTFPDYPQEMAAHAVYGFGEGLVQGELDADEFYWLKANGVLHRQRLATKTTQLVAGLYQGLRTEAVAGTIQQQPCLTPSQLATLFAVGTQIEKVFGSPQDIEFAVTREAVFIVQSRPVTQAIPEIVVYDNANIQESYCGVTTPLTFSFASRAYATVYRQTMHALGLPGKTIAQQENMVRNLLGLVKGRIYYNINNWYRGLQLLPSFNQNKADMERMMGLTEPVDFVKDIRKTTGRKLAMLPGLLLNLGRLLWAFARLDQSIRVFKARFDTYYTRFYQQDLTALPAEALWQEKTRLDRGLLGNWSVPIINDFYVMMTNGRVVRQLKKAGFSEPDVFLSRYLSGNRQIAGTQPLLAIHRLAVTARREPALCDVIIRFPEQLHAYVRQRHPAFYEQVSQFIHQYGDRTVGELKLETETMRLAPQVFYQYLRNYLLADISGEPATGQTTLHQAAAAELADKLKHRAAPHRYRVLKNLGRLQQAIENRERLRLERTRLFGMYRALYVAMGRLLTQQGVLAAERDIFYLTEEEIEQAVAGQTASLAPLAGQRKDEFRRYEQEEVPGRVVVPSPPVAEETAGAGLPDTWYGTGCVPGVVTGEAIVITDPRDDLNVTGKIVCALRTDPGWAVLFPTCRAVLIEKGSSLSHSVILLRELGLPTIININGLTRAVMSGQTLTINGQTGEIRRIYHDPH</sequence>
<organism evidence="3 4">
    <name type="scientific">Arsenicibacter rosenii</name>
    <dbReference type="NCBI Taxonomy" id="1750698"/>
    <lineage>
        <taxon>Bacteria</taxon>
        <taxon>Pseudomonadati</taxon>
        <taxon>Bacteroidota</taxon>
        <taxon>Cytophagia</taxon>
        <taxon>Cytophagales</taxon>
        <taxon>Spirosomataceae</taxon>
        <taxon>Arsenicibacter</taxon>
    </lineage>
</organism>
<reference evidence="3 4" key="1">
    <citation type="submission" date="2016-10" db="EMBL/GenBank/DDBJ databases">
        <title>Arsenicibacter rosenii gen. nov., sp. nov., an efficient arsenic-methylating bacterium isolated from an arsenic-contaminated paddy soil.</title>
        <authorList>
            <person name="Huang K."/>
        </authorList>
    </citation>
    <scope>NUCLEOTIDE SEQUENCE [LARGE SCALE GENOMIC DNA]</scope>
    <source>
        <strain evidence="3 4">SM-1</strain>
    </source>
</reference>
<evidence type="ECO:0000259" key="2">
    <source>
        <dbReference type="Pfam" id="PF01326"/>
    </source>
</evidence>
<dbReference type="Gene3D" id="3.30.470.20">
    <property type="entry name" value="ATP-grasp fold, B domain"/>
    <property type="match status" value="1"/>
</dbReference>
<feature type="domain" description="PEP-utilising enzyme mobile" evidence="1">
    <location>
        <begin position="778"/>
        <end position="846"/>
    </location>
</feature>
<name>A0A1S2VEC0_9BACT</name>
<evidence type="ECO:0000259" key="1">
    <source>
        <dbReference type="Pfam" id="PF00391"/>
    </source>
</evidence>
<dbReference type="GO" id="GO:0016301">
    <property type="term" value="F:kinase activity"/>
    <property type="evidence" value="ECO:0007669"/>
    <property type="project" value="InterPro"/>
</dbReference>
<gene>
    <name evidence="3" type="ORF">BLX24_23630</name>
</gene>
<accession>A0A1S2VEC0</accession>
<evidence type="ECO:0008006" key="5">
    <source>
        <dbReference type="Google" id="ProtNLM"/>
    </source>
</evidence>
<dbReference type="InterPro" id="IPR036637">
    <property type="entry name" value="Phosphohistidine_dom_sf"/>
</dbReference>
<comment type="caution">
    <text evidence="3">The sequence shown here is derived from an EMBL/GenBank/DDBJ whole genome shotgun (WGS) entry which is preliminary data.</text>
</comment>